<dbReference type="Gene3D" id="1.20.80.10">
    <property type="match status" value="1"/>
</dbReference>
<feature type="domain" description="FERM" evidence="5">
    <location>
        <begin position="33"/>
        <end position="312"/>
    </location>
</feature>
<feature type="compositionally biased region" description="Basic and acidic residues" evidence="4">
    <location>
        <begin position="4661"/>
        <end position="4674"/>
    </location>
</feature>
<gene>
    <name evidence="6" type="ORF">BOKJ2_LOCUS872</name>
</gene>
<feature type="region of interest" description="Disordered" evidence="4">
    <location>
        <begin position="1164"/>
        <end position="1314"/>
    </location>
</feature>
<feature type="compositionally biased region" description="Basic and acidic residues" evidence="4">
    <location>
        <begin position="6729"/>
        <end position="6742"/>
    </location>
</feature>
<reference evidence="6" key="1">
    <citation type="submission" date="2020-09" db="EMBL/GenBank/DDBJ databases">
        <authorList>
            <person name="Kikuchi T."/>
        </authorList>
    </citation>
    <scope>NUCLEOTIDE SEQUENCE</scope>
    <source>
        <strain evidence="6">SH1</strain>
    </source>
</reference>
<feature type="region of interest" description="Disordered" evidence="4">
    <location>
        <begin position="1056"/>
        <end position="1113"/>
    </location>
</feature>
<dbReference type="Proteomes" id="UP000614601">
    <property type="component" value="Unassembled WGS sequence"/>
</dbReference>
<dbReference type="Gene3D" id="2.30.29.30">
    <property type="entry name" value="Pleckstrin-homology domain (PH domain)/Phosphotyrosine-binding domain (PTB)"/>
    <property type="match status" value="1"/>
</dbReference>
<feature type="region of interest" description="Disordered" evidence="4">
    <location>
        <begin position="2143"/>
        <end position="2247"/>
    </location>
</feature>
<feature type="region of interest" description="Disordered" evidence="4">
    <location>
        <begin position="6274"/>
        <end position="6299"/>
    </location>
</feature>
<feature type="region of interest" description="Disordered" evidence="4">
    <location>
        <begin position="3633"/>
        <end position="3658"/>
    </location>
</feature>
<feature type="compositionally biased region" description="Basic and acidic residues" evidence="4">
    <location>
        <begin position="2178"/>
        <end position="2191"/>
    </location>
</feature>
<feature type="region of interest" description="Disordered" evidence="4">
    <location>
        <begin position="5128"/>
        <end position="5153"/>
    </location>
</feature>
<dbReference type="InterPro" id="IPR000299">
    <property type="entry name" value="FERM_domain"/>
</dbReference>
<feature type="compositionally biased region" description="Basic and acidic residues" evidence="4">
    <location>
        <begin position="1292"/>
        <end position="1306"/>
    </location>
</feature>
<feature type="compositionally biased region" description="Basic and acidic residues" evidence="4">
    <location>
        <begin position="3133"/>
        <end position="3146"/>
    </location>
</feature>
<evidence type="ECO:0000313" key="7">
    <source>
        <dbReference type="Proteomes" id="UP000614601"/>
    </source>
</evidence>
<feature type="region of interest" description="Disordered" evidence="4">
    <location>
        <begin position="3442"/>
        <end position="3467"/>
    </location>
</feature>
<dbReference type="Pfam" id="PF09379">
    <property type="entry name" value="FERM_N"/>
    <property type="match status" value="1"/>
</dbReference>
<dbReference type="InterPro" id="IPR011174">
    <property type="entry name" value="ERM"/>
</dbReference>
<dbReference type="PANTHER" id="PTHR23281">
    <property type="entry name" value="MERLIN/MOESIN/EZRIN/RADIXIN"/>
    <property type="match status" value="1"/>
</dbReference>
<feature type="compositionally biased region" description="Basic and acidic residues" evidence="4">
    <location>
        <begin position="2942"/>
        <end position="2955"/>
    </location>
</feature>
<feature type="region of interest" description="Disordered" evidence="4">
    <location>
        <begin position="5166"/>
        <end position="5270"/>
    </location>
</feature>
<comment type="subcellular location">
    <subcellularLocation>
        <location evidence="1">Cell membrane</location>
        <topology evidence="1">Peripheral membrane protein</topology>
    </subcellularLocation>
</comment>
<evidence type="ECO:0000256" key="4">
    <source>
        <dbReference type="SAM" id="MobiDB-lite"/>
    </source>
</evidence>
<feature type="compositionally biased region" description="Basic and acidic residues" evidence="4">
    <location>
        <begin position="733"/>
        <end position="749"/>
    </location>
</feature>
<feature type="region of interest" description="Disordered" evidence="4">
    <location>
        <begin position="6694"/>
        <end position="6799"/>
    </location>
</feature>
<feature type="region of interest" description="Disordered" evidence="4">
    <location>
        <begin position="5930"/>
        <end position="6036"/>
    </location>
</feature>
<dbReference type="EMBL" id="CAJFDH010000001">
    <property type="protein sequence ID" value="CAD5206188.1"/>
    <property type="molecule type" value="Genomic_DNA"/>
</dbReference>
<feature type="region of interest" description="Disordered" evidence="4">
    <location>
        <begin position="4743"/>
        <end position="4890"/>
    </location>
</feature>
<feature type="compositionally biased region" description="Polar residues" evidence="4">
    <location>
        <begin position="8"/>
        <end position="20"/>
    </location>
</feature>
<feature type="region of interest" description="Disordered" evidence="4">
    <location>
        <begin position="6312"/>
        <end position="6416"/>
    </location>
</feature>
<feature type="region of interest" description="Disordered" evidence="4">
    <location>
        <begin position="2487"/>
        <end position="2512"/>
    </location>
</feature>
<dbReference type="InterPro" id="IPR029071">
    <property type="entry name" value="Ubiquitin-like_domsf"/>
</dbReference>
<dbReference type="InterPro" id="IPR018980">
    <property type="entry name" value="FERM_PH-like_C"/>
</dbReference>
<feature type="compositionally biased region" description="Basic and acidic residues" evidence="4">
    <location>
        <begin position="3324"/>
        <end position="3337"/>
    </location>
</feature>
<dbReference type="GO" id="GO:0003779">
    <property type="term" value="F:actin binding"/>
    <property type="evidence" value="ECO:0007669"/>
    <property type="project" value="InterPro"/>
</dbReference>
<feature type="region of interest" description="Disordered" evidence="4">
    <location>
        <begin position="4015"/>
        <end position="4040"/>
    </location>
</feature>
<feature type="region of interest" description="Disordered" evidence="4">
    <location>
        <begin position="4937"/>
        <end position="4962"/>
    </location>
</feature>
<proteinExistence type="predicted"/>
<dbReference type="GO" id="GO:0007217">
    <property type="term" value="P:tachykinin receptor signaling pathway"/>
    <property type="evidence" value="ECO:0007669"/>
    <property type="project" value="InterPro"/>
</dbReference>
<keyword evidence="2" id="KW-1003">Cell membrane</keyword>
<dbReference type="InterPro" id="IPR014352">
    <property type="entry name" value="FERM/acyl-CoA-bd_prot_sf"/>
</dbReference>
<feature type="region of interest" description="Disordered" evidence="4">
    <location>
        <begin position="346"/>
        <end position="429"/>
    </location>
</feature>
<feature type="region of interest" description="Disordered" evidence="4">
    <location>
        <begin position="4397"/>
        <end position="4422"/>
    </location>
</feature>
<feature type="region of interest" description="Disordered" evidence="4">
    <location>
        <begin position="6656"/>
        <end position="6681"/>
    </location>
</feature>
<feature type="region of interest" description="Disordered" evidence="4">
    <location>
        <begin position="5548"/>
        <end position="5649"/>
    </location>
</feature>
<feature type="region of interest" description="Disordered" evidence="4">
    <location>
        <begin position="1761"/>
        <end position="1865"/>
    </location>
</feature>
<feature type="region of interest" description="Disordered" evidence="4">
    <location>
        <begin position="3824"/>
        <end position="3849"/>
    </location>
</feature>
<feature type="compositionally biased region" description="Basic and acidic residues" evidence="4">
    <location>
        <begin position="3706"/>
        <end position="3719"/>
    </location>
</feature>
<feature type="region of interest" description="Disordered" evidence="4">
    <location>
        <begin position="1914"/>
        <end position="1939"/>
    </location>
</feature>
<dbReference type="PROSITE" id="PS50057">
    <property type="entry name" value="FERM_3"/>
    <property type="match status" value="1"/>
</dbReference>
<dbReference type="CDD" id="cd01765">
    <property type="entry name" value="FERM_F0_F1"/>
    <property type="match status" value="1"/>
</dbReference>
<feature type="region of interest" description="Disordered" evidence="4">
    <location>
        <begin position="1"/>
        <end position="20"/>
    </location>
</feature>
<evidence type="ECO:0000313" key="6">
    <source>
        <dbReference type="EMBL" id="CAD5206188.1"/>
    </source>
</evidence>
<dbReference type="SUPFAM" id="SSF54236">
    <property type="entry name" value="Ubiquitin-like"/>
    <property type="match status" value="1"/>
</dbReference>
<feature type="compositionally biased region" description="Basic and acidic residues" evidence="4">
    <location>
        <begin position="5583"/>
        <end position="5596"/>
    </location>
</feature>
<feature type="compositionally biased region" description="Basic and acidic residues" evidence="4">
    <location>
        <begin position="6538"/>
        <end position="6551"/>
    </location>
</feature>
<dbReference type="EMBL" id="CAJFCW020000001">
    <property type="protein sequence ID" value="CAG9080788.1"/>
    <property type="molecule type" value="Genomic_DNA"/>
</dbReference>
<keyword evidence="3" id="KW-0472">Membrane</keyword>
<dbReference type="OrthoDB" id="6589456at2759"/>
<dbReference type="SUPFAM" id="SSF47031">
    <property type="entry name" value="Second domain of FERM"/>
    <property type="match status" value="1"/>
</dbReference>
<feature type="region of interest" description="Disordered" evidence="4">
    <location>
        <begin position="1723"/>
        <end position="1748"/>
    </location>
</feature>
<feature type="region of interest" description="Disordered" evidence="4">
    <location>
        <begin position="4435"/>
        <end position="4540"/>
    </location>
</feature>
<feature type="region of interest" description="Disordered" evidence="4">
    <location>
        <begin position="2105"/>
        <end position="2130"/>
    </location>
</feature>
<feature type="region of interest" description="Disordered" evidence="4">
    <location>
        <begin position="5701"/>
        <end position="5726"/>
    </location>
</feature>
<feature type="region of interest" description="Disordered" evidence="4">
    <location>
        <begin position="4588"/>
        <end position="4613"/>
    </location>
</feature>
<feature type="compositionally biased region" description="Basic and acidic residues" evidence="4">
    <location>
        <begin position="1987"/>
        <end position="2000"/>
    </location>
</feature>
<dbReference type="SMART" id="SM00203">
    <property type="entry name" value="TK"/>
    <property type="match status" value="31"/>
</dbReference>
<dbReference type="InterPro" id="IPR035963">
    <property type="entry name" value="FERM_2"/>
</dbReference>
<feature type="region of interest" description="Disordered" evidence="4">
    <location>
        <begin position="1342"/>
        <end position="1367"/>
    </location>
</feature>
<feature type="compositionally biased region" description="Basic and acidic residues" evidence="4">
    <location>
        <begin position="1483"/>
        <end position="1496"/>
    </location>
</feature>
<feature type="compositionally biased region" description="Basic and acidic residues" evidence="4">
    <location>
        <begin position="1237"/>
        <end position="1278"/>
    </location>
</feature>
<feature type="region of interest" description="Disordered" evidence="4">
    <location>
        <begin position="1532"/>
        <end position="1557"/>
    </location>
</feature>
<accession>A0A811JSR0</accession>
<comment type="caution">
    <text evidence="6">The sequence shown here is derived from an EMBL/GenBank/DDBJ whole genome shotgun (WGS) entry which is preliminary data.</text>
</comment>
<feature type="compositionally biased region" description="Basic and acidic residues" evidence="4">
    <location>
        <begin position="5774"/>
        <end position="5787"/>
    </location>
</feature>
<feature type="compositionally biased region" description="Basic and acidic residues" evidence="4">
    <location>
        <begin position="5010"/>
        <end position="5023"/>
    </location>
</feature>
<feature type="compositionally biased region" description="Basic and acidic residues" evidence="4">
    <location>
        <begin position="1796"/>
        <end position="1809"/>
    </location>
</feature>
<dbReference type="SMART" id="SM01196">
    <property type="entry name" value="FERM_C"/>
    <property type="match status" value="1"/>
</dbReference>
<feature type="region of interest" description="Disordered" evidence="4">
    <location>
        <begin position="2334"/>
        <end position="2438"/>
    </location>
</feature>
<dbReference type="Pfam" id="PF09380">
    <property type="entry name" value="FERM_C"/>
    <property type="match status" value="1"/>
</dbReference>
<feature type="region of interest" description="Disordered" evidence="4">
    <location>
        <begin position="5357"/>
        <end position="5458"/>
    </location>
</feature>
<feature type="region of interest" description="Disordered" evidence="4">
    <location>
        <begin position="3862"/>
        <end position="3963"/>
    </location>
</feature>
<feature type="compositionally biased region" description="Basic and acidic residues" evidence="4">
    <location>
        <begin position="5201"/>
        <end position="5214"/>
    </location>
</feature>
<feature type="compositionally biased region" description="Basic and acidic residues" evidence="4">
    <location>
        <begin position="3515"/>
        <end position="3528"/>
    </location>
</feature>
<feature type="region of interest" description="Disordered" evidence="4">
    <location>
        <begin position="4053"/>
        <end position="4155"/>
    </location>
</feature>
<evidence type="ECO:0000256" key="1">
    <source>
        <dbReference type="ARBA" id="ARBA00004202"/>
    </source>
</evidence>
<evidence type="ECO:0000256" key="3">
    <source>
        <dbReference type="ARBA" id="ARBA00023136"/>
    </source>
</evidence>
<dbReference type="InterPro" id="IPR019747">
    <property type="entry name" value="FERM_CS"/>
</dbReference>
<feature type="region of interest" description="Disordered" evidence="4">
    <location>
        <begin position="3289"/>
        <end position="3391"/>
    </location>
</feature>
<feature type="region of interest" description="Disordered" evidence="4">
    <location>
        <begin position="6847"/>
        <end position="6983"/>
    </location>
</feature>
<feature type="region of interest" description="Disordered" evidence="4">
    <location>
        <begin position="3098"/>
        <end position="3202"/>
    </location>
</feature>
<feature type="region of interest" description="Disordered" evidence="4">
    <location>
        <begin position="3251"/>
        <end position="3276"/>
    </location>
</feature>
<feature type="region of interest" description="Disordered" evidence="4">
    <location>
        <begin position="3671"/>
        <end position="3773"/>
    </location>
</feature>
<feature type="region of interest" description="Disordered" evidence="4">
    <location>
        <begin position="5510"/>
        <end position="5535"/>
    </location>
</feature>
<feature type="compositionally biased region" description="Polar residues" evidence="4">
    <location>
        <begin position="7474"/>
        <end position="7496"/>
    </location>
</feature>
<feature type="region of interest" description="Disordered" evidence="4">
    <location>
        <begin position="4975"/>
        <end position="5078"/>
    </location>
</feature>
<protein>
    <recommendedName>
        <fullName evidence="5">FERM domain-containing protein</fullName>
    </recommendedName>
</protein>
<feature type="region of interest" description="Disordered" evidence="4">
    <location>
        <begin position="5892"/>
        <end position="5917"/>
    </location>
</feature>
<organism evidence="6 7">
    <name type="scientific">Bursaphelenchus okinawaensis</name>
    <dbReference type="NCBI Taxonomy" id="465554"/>
    <lineage>
        <taxon>Eukaryota</taxon>
        <taxon>Metazoa</taxon>
        <taxon>Ecdysozoa</taxon>
        <taxon>Nematoda</taxon>
        <taxon>Chromadorea</taxon>
        <taxon>Rhabditida</taxon>
        <taxon>Tylenchina</taxon>
        <taxon>Tylenchomorpha</taxon>
        <taxon>Aphelenchoidea</taxon>
        <taxon>Aphelenchoididae</taxon>
        <taxon>Bursaphelenchus</taxon>
    </lineage>
</organism>
<feature type="region of interest" description="Disordered" evidence="4">
    <location>
        <begin position="513"/>
        <end position="544"/>
    </location>
</feature>
<dbReference type="InterPro" id="IPR019749">
    <property type="entry name" value="Band_41_domain"/>
</dbReference>
<feature type="region of interest" description="Disordered" evidence="4">
    <location>
        <begin position="2678"/>
        <end position="2820"/>
    </location>
</feature>
<feature type="region of interest" description="Disordered" evidence="4">
    <location>
        <begin position="2525"/>
        <end position="2627"/>
    </location>
</feature>
<feature type="compositionally biased region" description="Basic and acidic residues" evidence="4">
    <location>
        <begin position="4279"/>
        <end position="4314"/>
    </location>
</feature>
<sequence>MTPVPSEATATMSLPQDENTSLVQQGVKSKELHSGTVTLLDGRRLTFQVSKNADGEVLFNLITDAVGLIEKDYFSLAFYDNTPVRKWLYKNKKIQKQVKDLPWDFSLEVKFYTPDPSQLADDFTRHLLTLQLRADIYNGRLPASLVNQAHLGSLIAQAELGDYSPDMDYKDALTKLNIVPQLSEELEAKTIQLYKDQKGKTPPEAEMGFLMTCRELTLYGMVMFSARHNGKPVRIGINSAGISVFQEHLRQNYIVWQGMHQLEYQRKTFTLKLKHGEKEGKSSLTFKLDAEPLAKLCWRTSVEHHTFFRLMQPEDKPNKSGFFQLGSGRFRPEGRTHFQTKMASQMFDGTPTAGPQISSAQVVSRSSENLPSTHQGSSPLHFADDKEGNSPQKRYTLISSQFDETTSPQVSTMERSGTEVGTASDSGIENAKSLDSPLFVSTTTEITAKTTMITRSGRYTVTETPSPRFLRPQENVPHPEQPETWPDENVRAGRPVVSTPTFLSAKWFSRQRRIPPLGSRTSHDPARRNSPPTPTRTSISVPPKFGLHSEKRELHTESARYTTKTPARSLSAIPYAQLIATSPSGDQLLPIVREVNESVLTTLMSLPSRSHTVLAEYISSPDNSQLSTELISNYRALLAASGHTPEQVEYRVREASTSRVYCRRSHLSPKTPYSKLPANAEEAIRTRTPSPNVNFDDSINHCIRIVGIDNTVPLYRYNISAAEAQRAIRRSAKSPDNRKEYQSLTREDNITETPKSRFAFAKKKRHVPRRKLFERDEFTPILHQNLENEMQTVPIRYYSNIYHSGIYSEHHKIVERKQHSGEESEGDASNTDYSFDGQQYIDSERLEKSQDLEPVNLRQCVKKINYPKQKYRGPSRFPKPVAVLHLQRIRRPSHGHKNGFAQVDLSPIPRAEVQPLPEYPVNNVPYTGHLDTLYPNKLFTSPLRENVDVYHSGLSEPSRNRRFKFFTWARHEGEEEVGDQDPAGYKFDHTPYEGPLDETSKFNEIQTEPLASHVTKYHGGESVVKGDEEEVHEEPHDKQTAIIHLRTKEEELQVEELKQAKAPKQPKEKKPKKEKKDKDQESSFFGIFKHKDRKPQEEGHVSTPSTSSYPLVGERYEGPLEKVGRENELDSQPLRTDVNVYHSGLSEPSRNRRFKFFTWARHEGEEEVGDQDPAGYKFDHTPYEGPLDETSKFNEIQTEPLASHVTKYHGGESVVKGDEEEVHEEPHDKQTAIIHLRTKEEEPQVEELKQAKAPKQPKEKKPKKEKERQRSRPQEEGHVSTPSTSSYPLVGERYEGPLEEVGKENELDSQPLRTDVNVYHSGLSEPSRNRRFKFFTWARHEGEEEVGDQDPAGYKFDHTPYEGPLDETSKFNEIQTEPLASHVTKYHGGESVVKGDEEEVHEEPHDKQTAIIHLRTKEEEPQVEELKQAKAPKQPKEKKPKKEKKDKDQESSFFGIFKHKDRKPQEEGHVSTPSTSSYPLVGERYEGPQKVGRENELDSQPLRTDVNVYHSGLSEPSRNRRFKFFTWARHEGEEEVGDQDPAGYKFDHTPYEGPLDETSKFNEIQTEPLASHVTKYHGGESVVKGDEEEVHEEPHDKQTAIIHLRTKEEEPQVEELKQAKAPKQPKEKKPKKEKKDKDQESSFFGIFKHKDRKPQEEGHVSTPSTSSYPLVGERYEGPLEEVGKENELDSQPLRTDVNVYHSGLSEPSRNRRFKFFTWARHEGEEEVGDQDPAGYKFDHTPYEGPLDETSKFNEIQTEPLASHVTKYHGGESVVKGDEEEVHEEPHDKQTAIIHLRTKEEEPQVEELKQAKAPKQPKEKKPKKEKKDKDQESSFFGIFKHKDRKPQEEGHASTPSTSSYPLVGERYEGPLEEVGKENELDSQPLRTDVNVYHSGLSEPSRNRRFKFFTWARHEGEEEVGDQDPAGYKFDHTPYEGPLDETSKFNEIQTEPLASHVTKYHGGESVVKGDEEEVHEEPHDKQTAIIHLRTKEEEPQVEELKQAKAPKQPKEKKPKKEKKDKDQESSFFGIFKHKDRKPQEEGHVSTPSTSSYPLVGERYEGPLEKVGRENELDSQPLRTDVNVYHSGLSEPSRNRRFKFFTWARHEGEEEVGDQDPAGYKFDHTPYEGPLDETSKFNEIQTEPLASHVTKYHGGESVVKGDEEEVHEEPHDKQTAIIHLRTKEEEPQVEELKQAKAPKQPKEKKPKKEKKDKDQESSFFGIFKHKDRKPQEEGHASTPSTSSYPLVGERYEGPLEEVGKENELDSQPLRTDVNVYHSGLSEPSRNRRFKFFTWARHEGEEEVGDQDPAGYKFDHTPYEGPLDETSKFNEIQTEPLASHVTKYHGGESVVKGDEEEVHEEPHDKQTAIIHLRTKEEEPQVEELKQAKAPKQPKEKKPKKEKKDKDQESSFFGIFKHKDRKPQEEGHASTPSTSSYPLVGERYEGPLEEVGKENELDSQPLRTDVNVYHSGLSEPSRNRRFKFFTWARHEGEEEVGDQDPAGYKFDHTPYEGPLDETSKFNEIQTEPLASHVTKYHGGESVVKGDEEEVHEEPHDKQTAIIHLRTKEEEPQVEELKQAKAPKQPKEKKPKKEKKDKDQESSFFGIFKHKDRKPQEEGHASTPSTSSYPLVGERYEGPLEEVGKENELDSQPLRTDVNVYHSGLSEPSRNRRFKFFTWARHEGEEEVGDQDPAGYKFDHTPYEGPLDETSKFNEIQTEPLASHVTKYHGGESVVKGDEEEVHEEPHDKQTAIIHLRTKEEEPQVEELKQAKAPKQPKEKKPKKEKKDKDQESSFFGIFKHKDRKPQEEGHASTPSTSSYPLVGERYEGPLEEVGKENELDSQPLRTDVNVYHSGLSEPSRNRRFKFFTWARHEGEEEVGDQDPAGYKFDHTPYEGPLDETSKFNEIQTEPLASHVTKYHGGESVVKGDEEEVHEEPHDKQTAIIHLRTKEEEPQVEELKQAKAPKQPKEKKPKKEKKDKDQESSFFGIFKHKDRKPQEEGHASTPSTSSYPLVGERYEGPLEEVGKENELDSQPLRTDVNVYHSGLSEPSRNRRFKFFTWARHEGEEEVGDQDPAGYKFDHTPYEGPLDETSKFNEIQTEPLASHVTKYHGGESVVKGDEEEVHEEPHDKQTAIIHLRTKEEEPQVEELKQAKAPKQPKEKKPKKEKKDKDQESSFFGIFKHKDRKPQEEGHASTPSTSSYPLVGERYEGPLEEVGKENELDSQPLRTDVNVYHSGLSEPSRNRRFKFFTWARHEGEEEVGDQDPAGYKFDHTPYEGPLDETSKFNEIQTEPLASHVTKYHGGESVVKGDEEEVHEEPHDKQTAIIHLRTKEEEPQVEELKQAKAPKQPKEKKPKKEKKDKDQESSFFGIFKHKDRKPQEEGHASTPSTSSYPLVGERYEGPLEEVGKENELDSQPLRTDVNVYHSGLSEPSRNRRFKFFTWARHEGEEEVGDQDPAGYKFDHTPYEGPLDETSKFNEIQTEPLASHVTKYHGGESVVKGDEEEVHEEPHDKQTAIIHLRTKEEEPQFEELKQAKAPKQPKEKKPKKEKKDKDQESSFFGIFKHKDRKPQEEGHASTPSTSSYPLVGERYEGPLEEVGKENELDSQPLRTDVNVYHSGLSEPSRNRRFKFFTWARHEGEEEVGDQDPAGYKFDHTPYEGPLDETSKFNEIQTEPLASHVTKYHGGESVVKGDEEEVHEEPHDKQTAIIHLRTKEEEPQVEELKQAKAPKQPKEKKPKKEKKDKDQESSFFGIFKHKDRKPQEEGHASTPSTSSYPLVGERYEGPLEEVGKENELDSQPLRTDVNVYHSGLSEPSRNRRFKFFTWARHEGEEEVGDQDPAGYKFDHTPYEGPLDETSKFNEIQTEPLASHVTKYHGGESVVKGDEEEVHEEPHDKQTAIIHLRTKEEEPQVEELKQAKAPKQPKETKPKKEKKDKDQESSFFGIFKHKDRKPQEEGHASTPSTSSYPLVGERYEGPLEEVGKENELDSQPLRTDVNVYHSGLSEPSRNRRFKFFTWARHEGEEEVGDQDPAGYKFDHTPYEGPLDETSKFNEIQTEPLASHVTKYHGGESVVKGDEEEVHEEPHDKQTAIIHLRTKEEEPQFEELKQAKAPKQPKEKKPKKEKKDKDQESSFFGIFKHKDRKPQEEGHASTPSTSSYPLVGERYEGPLEEVGKENELDSQPLRTDVNVYHSGLSEPSRNRRFKFFTWARHEGEEEVGDQDPAGYKFDHTPYEGPLDETSKFNEIQTEPLASHVTKYHGGESVVKGDEEEVHEEPHDKQTAIIHLRTKEEEPQVEELKQAKAPKQPKETKPKKEKKDKDQESSFFGIFKHKDRKPQEEGHASTPSTSSYPLVGERYEGPLEEVGKENELDSQPLRTDVNVYHSGLSEPSRNRRFKFFTWARHEGEEEVGDQDPAGYKFDHTPYEGPLDETSKFNEIQTEPLASHVTKYHGGESVVKGDEEEVHEEPHDKQTAIIHLRTKEEEPQVEELKQAKAPKQPKEKKPKKEKKDKDQESSFFGIFKHKDRKPQEEGHASTPSTSSYPLVGERYEGPLEEVGKENELDSQPLRTDVNVYHSGLSEPSRNRRFKFFTWARHEGEEEVGDQDPAGYKFDHTPYEGPLDETSKFNEIQTEPLASHVTKYHGGESVVKGDEEEVHEEPHDKQTAIIHLRTKEEEPQVEELKQAKAPKQPKEKKPKKEKKDKDQESSFFGIFKHKDRKPQEEGHVSTPSTSSYPLVGERYEGPLEEFFTWARHEGEEEVGDQDPAGYKFDHTPYEGPLDETSKFNEIQTEPLASHVTKYHGGESVVKGDEEEVHEEPHDKQTAIIHLRTKEEEPQVEELKQAKAPKQPKEKKPKKEKKDKDQESSFFGIFKHKDRKPQEEGHASTPSTSSYPLVGERYEGPLEEVGKENELDSQPLRTDVNVYHSGLSEPSRNRRFKFFTWARHEGEEEVGDQDPAGYKFDHTPYEGPLDETSKFNEIQTEPLASHVTKYHGGESVVKGDEEEVHEEPHDKQTAIIHLRTKEEEPQVEELKQAKAPKQPKEKKPKKEKKDKDQESSFFGIFKHKDRKPQEEGHASTPSTSSYPLVGERYEGPLEEVGKENELDSQPLRTDVNVYHSGLSEPSRNRRFKFFTWARHEGEEEVGDQDPAGYKFDHTPYEGPLDETSKFNEIQTEPLASHVTKYHGGESVVKGDEEEVHEEPHDKQTAIIHLRTKEEEPQVEELKQAKAPKQPKEKKPKKEKKDKDQESSFFGIFKHKDRKPQEEGHASTPSTSSYPLVGERYEGPLEEVGKENELDSQPLRTDVNVYHSGLSEPSRNRRFKFFTWARHEGEEEVGDQDPAGYKFDHTPYEGPLDETSKFNEIQTEPLASHVTKYHGGESVVKGDEEEVHEEPHDKQTAIIHLRTKEEEPQVEELKQAKAPKQPKEKKPKKEKKDKDQESSFFGIFKHKDRKPQEEGHVSTPSTSSYPLVGERYEGPLEEVGKENELDSQPLRTDVNVYHSGLSEPSRNRRFKFFTWARHEGEEEVGDQDPAGYKFDHTPYEGPLDETSKFNEIQTEPLASHVTKYHGGESVVKGDEEEVHEEPHDKQTAIIHLRTKEEEPQVEELKQAKAPKQPKEKKPKKEKKDKDQESSFFGIFKHKDRKPQEEGHVSTPSTSSYPLVGERYEGPLEEVGKENELDSQPLRTDVNVYHSGLSEPSRNRRFKFFTWARHEGEEEVGDQDPAGYKFDHTPYEGPLDETSKFNEIQTEPLASHVTKYHGGESVVKGDEEEVHEEPHDKQTAIIHLRTKEEEPQVEELKQAKAPKQPKEKKPKKEKKDKDQESSFFGIFKHKDRKPQEEGHASTPSTSSYPLVGERYEGPLEEVGKENELDSQPLRTDVNVYHSGLSEPSRNRRFKFFTWARHEGEEEVGDQDPAGYKFDHTPYEGPLDETSKFNEIQTEPLASHVTKYHGGESVVKGDEEEVHEEPHDKQTAIIHLRTKEEEPQVEELKQAKAPKQPKEKKPKKEKKDKDQESSFFGIFKHKDRKPQEEGHASTPSTSSYPLVGERYEGPLEEVGKENELDSQPLRTDVNVYHSGLSEPSRNRRFKFFTWARHEGEEEVGDQDPAGYKFDHTPYEGPLDETSKFNEIQTEPLASHVTKYHGGESVVKGDEEEVHEEPHDKQTAIIHLRTKEEEPQVEELKQAKAPKQPKEKKPKKEKKDKDQESSFFGIFKHKDRKPQEEGHASTPSTSSYPLVGERYEGPLEEVGKENELDSQPLRTDVNVYHSGLSEPSRNRRFKFFTWARHEGEEEVGDQDPAGYKFDHTPYEGPLDETSKFNEIQTEPLASHVTKYHGGESVVKGDEEEVHEEPHDKQTAIIHLRTKEEEPQVEELKQAKAPKQPKEKKPKKEKKDKDQESSFFGIFKHKDRKPQEEGHASTPSTSSYPLVGERYEGPLEEVGKENELDSQPLRTDVNVYHSGLSEPSRNRRFKFFTWARHEGEEEVGDQDPAGYKFDHTPYEGPLDETSKFNEIQTEPLASHVTKYHGGESVVKGDEEEVHEEPHDKQTAIIHLRTKEEEPQVEELKQAKAPKQPKEKKPKKEKKDKDQESSFFGIFKHKDRKPQEEGHVSTPSTSSYPLVGERYEGPLEEVGKENELDSQPLRTDVNVYHSGLSEPSRNRRFKFFTWARHEGEEEVGDQDPAGYKFDHTPYEGPLDETSKFNEIQTEPLASHVTKYHGGESVVKGDEEEVHEEPHDKQTAIIHLRTKEEEPQVEELKQAKAPKQPKEKKPKKEKKDKDQESSFFGIFKHKDRKPQEEGHASTPSTSSYPLVGERYEGPLEEVGRENELDSQPLRTDVNVYHSGLSEPSRNRRFKFFTWARHEGEEEVGDQDPAGYKFDHTPYEGPLDETSKFNEIQTEPLASHVTKYHGGESVVKGDEEEVHEEPYDKQTAIIHLRTKEEEPQVEELKQAKAPKQPKEKKPKKDKDQESSFFGIFKHKDRKPQEEGHVSTPSTSSYPLVGERYEGPLEEVGKENELDFQPLRTDVNVYHSGLSEPSRNRRFKFFTWARHEGEEEVGDQDPAGYKFDHTPYEGPLDETSKFNEIQTEPLASYVKKYHEGYKKDDAKKGHLGVEVKITERASGSEEESGKRTAVIHLKDITNTGDEHVKKAHNKSKTARDRDYKLFGLFKGRTNTEDSQSAFKNYPSMSYDGPVDQLIPRKDMATTDINEFASLYHRGQYSPRSYRKGLAILHLRKLEERRTASDDLDGRPKETVKSVFGRKRKRQDRGWLQSIVRARRGDHSELSAGYVCNDQSIFNQGKMVNDLNVDVFLKREMQSSYEVEVLFRDTKTSRFEPLFNRRGPVFLPKSLLDETNENVELKLREIGNKRSGRGAEAGATALNGAGPLGAQDDSDEADESSLASQPVTSNGAGTKRFRHRRAEPTDQAKKRKMAANKSAKEGTRVSLFSSLRRQISQFSSKDKKSKKSSKQDSASSSDSDSEIEVEERHIAQNDKNSGESPIGQTMSLGKTNDQGSAGPYSPANDCEHGPVIRSERLEHVYRISGTGAPPRIDPNDPSLLNTLTKCVQNNEELPKVRLIARQLEIEQHEPGPNYQEASPKPSFAWPNVRELHRYFSHLKVMDSASSLRRRLSPRSVYKCESETAPPHSTLQSWHESEISPEHVVTETDEHGNVIKKTIKTSHETHTIQKQSYQTFALGDSTNETSGVNSIENALETIKSSSKSTFPTAATHAQTRVLVYGKDGEQEPTDITYEEDQVVQSKVVTTGNRTIETITYKTVKDGVVSTNVEHRVTIQGPEVDHEAELRKAIIEATGLNPRYEVQRVEVKQERLA</sequence>
<feature type="region of interest" description="Disordered" evidence="4">
    <location>
        <begin position="462"/>
        <end position="491"/>
    </location>
</feature>
<feature type="compositionally biased region" description="Polar residues" evidence="4">
    <location>
        <begin position="7427"/>
        <end position="7439"/>
    </location>
</feature>
<feature type="region of interest" description="Disordered" evidence="4">
    <location>
        <begin position="4244"/>
        <end position="4345"/>
    </location>
</feature>
<feature type="compositionally biased region" description="Basic and acidic residues" evidence="4">
    <location>
        <begin position="1415"/>
        <end position="1428"/>
    </location>
</feature>
<feature type="region of interest" description="Disordered" evidence="4">
    <location>
        <begin position="6503"/>
        <end position="6605"/>
    </location>
</feature>
<evidence type="ECO:0000259" key="5">
    <source>
        <dbReference type="PROSITE" id="PS50057"/>
    </source>
</evidence>
<feature type="compositionally biased region" description="Basic and acidic residues" evidence="4">
    <location>
        <begin position="1605"/>
        <end position="1618"/>
    </location>
</feature>
<feature type="compositionally biased region" description="Basic and acidic residues" evidence="4">
    <location>
        <begin position="4470"/>
        <end position="4483"/>
    </location>
</feature>
<feature type="region of interest" description="Disordered" evidence="4">
    <location>
        <begin position="6121"/>
        <end position="6225"/>
    </location>
</feature>
<feature type="region of interest" description="Disordered" evidence="4">
    <location>
        <begin position="3060"/>
        <end position="3085"/>
    </location>
</feature>
<feature type="region of interest" description="Disordered" evidence="4">
    <location>
        <begin position="7036"/>
        <end position="7066"/>
    </location>
</feature>
<feature type="region of interest" description="Disordered" evidence="4">
    <location>
        <begin position="2869"/>
        <end position="2894"/>
    </location>
</feature>
<feature type="region of interest" description="Disordered" evidence="4">
    <location>
        <begin position="1952"/>
        <end position="2054"/>
    </location>
</feature>
<dbReference type="InterPro" id="IPR018979">
    <property type="entry name" value="FERM_N"/>
</dbReference>
<feature type="region of interest" description="Disordered" evidence="4">
    <location>
        <begin position="3480"/>
        <end position="3584"/>
    </location>
</feature>
<feature type="compositionally biased region" description="Basic and acidic residues" evidence="4">
    <location>
        <begin position="2560"/>
        <end position="2573"/>
    </location>
</feature>
<feature type="region of interest" description="Disordered" evidence="4">
    <location>
        <begin position="6465"/>
        <end position="6490"/>
    </location>
</feature>
<feature type="region of interest" description="Disordered" evidence="4">
    <location>
        <begin position="4626"/>
        <end position="4728"/>
    </location>
</feature>
<feature type="region of interest" description="Disordered" evidence="4">
    <location>
        <begin position="2296"/>
        <end position="2321"/>
    </location>
</feature>
<feature type="region of interest" description="Disordered" evidence="4">
    <location>
        <begin position="7353"/>
        <end position="7509"/>
    </location>
</feature>
<feature type="region of interest" description="Disordered" evidence="4">
    <location>
        <begin position="5739"/>
        <end position="5841"/>
    </location>
</feature>
<feature type="compositionally biased region" description="Basic and acidic residues" evidence="4">
    <location>
        <begin position="4088"/>
        <end position="4101"/>
    </location>
</feature>
<feature type="compositionally biased region" description="Basic and acidic residues" evidence="4">
    <location>
        <begin position="5965"/>
        <end position="5978"/>
    </location>
</feature>
<dbReference type="InterPro" id="IPR008215">
    <property type="entry name" value="Tachykinin_dom"/>
</dbReference>
<feature type="compositionally biased region" description="Basic and acidic residues" evidence="4">
    <location>
        <begin position="6920"/>
        <end position="6952"/>
    </location>
</feature>
<feature type="compositionally biased region" description="Basic and acidic residues" evidence="4">
    <location>
        <begin position="3897"/>
        <end position="3932"/>
    </location>
</feature>
<feature type="compositionally biased region" description="Basic and acidic residues" evidence="4">
    <location>
        <begin position="5392"/>
        <end position="5405"/>
    </location>
</feature>
<dbReference type="InterPro" id="IPR019748">
    <property type="entry name" value="FERM_central"/>
</dbReference>
<dbReference type="GO" id="GO:0005886">
    <property type="term" value="C:plasma membrane"/>
    <property type="evidence" value="ECO:0007669"/>
    <property type="project" value="UniProtKB-SubCell"/>
</dbReference>
<dbReference type="PROSITE" id="PS00660">
    <property type="entry name" value="FERM_1"/>
    <property type="match status" value="1"/>
</dbReference>
<dbReference type="Pfam" id="PF00373">
    <property type="entry name" value="FERM_M"/>
    <property type="match status" value="1"/>
</dbReference>
<dbReference type="InterPro" id="IPR011993">
    <property type="entry name" value="PH-like_dom_sf"/>
</dbReference>
<dbReference type="Proteomes" id="UP000783686">
    <property type="component" value="Unassembled WGS sequence"/>
</dbReference>
<feature type="compositionally biased region" description="Basic and acidic residues" evidence="4">
    <location>
        <begin position="6347"/>
        <end position="6360"/>
    </location>
</feature>
<feature type="compositionally biased region" description="Polar residues" evidence="4">
    <location>
        <begin position="353"/>
        <end position="378"/>
    </location>
</feature>
<dbReference type="PRINTS" id="PR00935">
    <property type="entry name" value="BAND41"/>
</dbReference>
<dbReference type="CDD" id="cd14473">
    <property type="entry name" value="FERM_B-lobe"/>
    <property type="match status" value="1"/>
</dbReference>
<evidence type="ECO:0000256" key="2">
    <source>
        <dbReference type="ARBA" id="ARBA00022475"/>
    </source>
</evidence>
<feature type="compositionally biased region" description="Basic and acidic residues" evidence="4">
    <location>
        <begin position="6156"/>
        <end position="6169"/>
    </location>
</feature>
<feature type="compositionally biased region" description="Polar residues" evidence="4">
    <location>
        <begin position="389"/>
        <end position="427"/>
    </location>
</feature>
<feature type="region of interest" description="Disordered" evidence="4">
    <location>
        <begin position="1570"/>
        <end position="1672"/>
    </location>
</feature>
<feature type="compositionally biased region" description="Basic and acidic residues" evidence="4">
    <location>
        <begin position="4819"/>
        <end position="4832"/>
    </location>
</feature>
<dbReference type="SUPFAM" id="SSF50729">
    <property type="entry name" value="PH domain-like"/>
    <property type="match status" value="1"/>
</dbReference>
<feature type="region of interest" description="Disordered" evidence="4">
    <location>
        <begin position="2907"/>
        <end position="3009"/>
    </location>
</feature>
<dbReference type="Gene3D" id="3.10.20.90">
    <property type="entry name" value="Phosphatidylinositol 3-kinase Catalytic Subunit, Chain A, domain 1"/>
    <property type="match status" value="1"/>
</dbReference>
<feature type="region of interest" description="Disordered" evidence="4">
    <location>
        <begin position="4206"/>
        <end position="4230"/>
    </location>
</feature>
<feature type="region of interest" description="Disordered" evidence="4">
    <location>
        <begin position="729"/>
        <end position="749"/>
    </location>
</feature>
<keyword evidence="7" id="KW-1185">Reference proteome</keyword>
<feature type="region of interest" description="Disordered" evidence="4">
    <location>
        <begin position="7619"/>
        <end position="7638"/>
    </location>
</feature>
<feature type="region of interest" description="Disordered" evidence="4">
    <location>
        <begin position="1380"/>
        <end position="1513"/>
    </location>
</feature>
<name>A0A811JSR0_9BILA</name>
<feature type="compositionally biased region" description="Basic and acidic residues" evidence="4">
    <location>
        <begin position="2369"/>
        <end position="2382"/>
    </location>
</feature>
<feature type="region of interest" description="Disordered" evidence="4">
    <location>
        <begin position="6083"/>
        <end position="6108"/>
    </location>
</feature>
<feature type="compositionally biased region" description="Basic and acidic residues" evidence="4">
    <location>
        <begin position="2751"/>
        <end position="2764"/>
    </location>
</feature>
<feature type="region of interest" description="Disordered" evidence="4">
    <location>
        <begin position="5319"/>
        <end position="5344"/>
    </location>
</feature>